<proteinExistence type="inferred from homology"/>
<dbReference type="InterPro" id="IPR016188">
    <property type="entry name" value="PurM-like_N"/>
</dbReference>
<dbReference type="GO" id="GO:0005524">
    <property type="term" value="F:ATP binding"/>
    <property type="evidence" value="ECO:0007669"/>
    <property type="project" value="UniProtKB-UniRule"/>
</dbReference>
<feature type="domain" description="PurM-like C-terminal" evidence="3">
    <location>
        <begin position="125"/>
        <end position="253"/>
    </location>
</feature>
<feature type="binding site" evidence="1">
    <location>
        <position position="98"/>
    </location>
    <ligand>
        <name>Mg(2+)</name>
        <dbReference type="ChEBI" id="CHEBI:18420"/>
        <label>1</label>
    </ligand>
</feature>
<dbReference type="InterPro" id="IPR006283">
    <property type="entry name" value="ThiL-like"/>
</dbReference>
<feature type="binding site" evidence="1">
    <location>
        <position position="45"/>
    </location>
    <ligand>
        <name>Mg(2+)</name>
        <dbReference type="ChEBI" id="CHEBI:18420"/>
        <label>2</label>
    </ligand>
</feature>
<evidence type="ECO:0000313" key="5">
    <source>
        <dbReference type="Proteomes" id="UP000216312"/>
    </source>
</evidence>
<dbReference type="GO" id="GO:0009228">
    <property type="term" value="P:thiamine biosynthetic process"/>
    <property type="evidence" value="ECO:0007669"/>
    <property type="project" value="UniProtKB-KW"/>
</dbReference>
<dbReference type="NCBIfam" id="TIGR01379">
    <property type="entry name" value="thiL"/>
    <property type="match status" value="1"/>
</dbReference>
<protein>
    <recommendedName>
        <fullName evidence="1">Thiamine-monophosphate kinase</fullName>
        <shortName evidence="1">TMP kinase</shortName>
        <shortName evidence="1">Thiamine-phosphate kinase</shortName>
        <ecNumber evidence="1">2.7.4.16</ecNumber>
    </recommendedName>
</protein>
<feature type="binding site" evidence="1">
    <location>
        <position position="184"/>
    </location>
    <ligand>
        <name>ATP</name>
        <dbReference type="ChEBI" id="CHEBI:30616"/>
    </ligand>
</feature>
<comment type="pathway">
    <text evidence="1">Cofactor biosynthesis; thiamine diphosphate biosynthesis; thiamine diphosphate from thiamine phosphate: step 1/1.</text>
</comment>
<accession>A0A257LVP0</accession>
<reference evidence="5" key="1">
    <citation type="submission" date="2017-07" db="EMBL/GenBank/DDBJ databases">
        <title>Novel pathways for hydrocarbon cycling and metabolic interdependencies in hydrothermal sediment communities.</title>
        <authorList>
            <person name="Dombrowski N."/>
            <person name="Seitz K."/>
            <person name="Teske A."/>
            <person name="Baker B."/>
        </authorList>
    </citation>
    <scope>NUCLEOTIDE SEQUENCE [LARGE SCALE GENOMIC DNA]</scope>
</reference>
<feature type="binding site" evidence="1">
    <location>
        <position position="185"/>
    </location>
    <ligand>
        <name>Mg(2+)</name>
        <dbReference type="ChEBI" id="CHEBI:18420"/>
        <label>5</label>
    </ligand>
</feature>
<dbReference type="GO" id="GO:0009229">
    <property type="term" value="P:thiamine diphosphate biosynthetic process"/>
    <property type="evidence" value="ECO:0007669"/>
    <property type="project" value="UniProtKB-UniRule"/>
</dbReference>
<feature type="binding site" evidence="1">
    <location>
        <position position="236"/>
    </location>
    <ligand>
        <name>substrate</name>
    </ligand>
</feature>
<dbReference type="SUPFAM" id="SSF56042">
    <property type="entry name" value="PurM C-terminal domain-like"/>
    <property type="match status" value="1"/>
</dbReference>
<comment type="miscellaneous">
    <text evidence="1">Reaction mechanism of ThiL seems to utilize a direct, inline transfer of the gamma-phosphate of ATP to TMP rather than a phosphorylated enzyme intermediate.</text>
</comment>
<sequence>MATEKNKGVVSVDTFIESIHFPTMDTSIFSLYNIGYRTTVATLSDIAAMGGRALYLLVSVGVKEADRAWFKEFYDGVRQVLNMASTAQGVEVKVVGGDITYSENLIISMTVIGEAATPITRGGAKPGDKIGVTGELGRVKLAWYTLKQGGVLPDWLRIKLLQPQLRLKEGLTLCDHVHAMLDISDGLLLDLSHILRMSGNLGAVINLDKLPVLDDVRKWCEKQGINPIEYALSSGEEFELLFTYPPEAENQVDIEFTSIGEIIHQPGIYDDQGCKLTPMGWDHFARRTNPPNTPPANPSTA</sequence>
<keyword evidence="1" id="KW-0479">Metal-binding</keyword>
<dbReference type="PANTHER" id="PTHR30270:SF0">
    <property type="entry name" value="THIAMINE-MONOPHOSPHATE KINASE"/>
    <property type="match status" value="1"/>
</dbReference>
<dbReference type="HAMAP" id="MF_02128">
    <property type="entry name" value="TMP_kinase"/>
    <property type="match status" value="1"/>
</dbReference>
<evidence type="ECO:0000256" key="1">
    <source>
        <dbReference type="HAMAP-Rule" id="MF_02128"/>
    </source>
</evidence>
<dbReference type="GO" id="GO:0009030">
    <property type="term" value="F:thiamine-phosphate kinase activity"/>
    <property type="evidence" value="ECO:0007669"/>
    <property type="project" value="UniProtKB-UniRule"/>
</dbReference>
<comment type="function">
    <text evidence="1">Catalyzes the ATP-dependent phosphorylation of thiamine-monophosphate (TMP) to form thiamine-pyrophosphate (TPP), the active form of vitamin B1.</text>
</comment>
<dbReference type="InterPro" id="IPR036921">
    <property type="entry name" value="PurM-like_N_sf"/>
</dbReference>
<dbReference type="GO" id="GO:0000287">
    <property type="term" value="F:magnesium ion binding"/>
    <property type="evidence" value="ECO:0007669"/>
    <property type="project" value="UniProtKB-UniRule"/>
</dbReference>
<dbReference type="CDD" id="cd02194">
    <property type="entry name" value="ThiL"/>
    <property type="match status" value="1"/>
</dbReference>
<keyword evidence="1" id="KW-0808">Transferase</keyword>
<dbReference type="UniPathway" id="UPA00060">
    <property type="reaction ID" value="UER00142"/>
</dbReference>
<keyword evidence="1" id="KW-0784">Thiamine biosynthesis</keyword>
<feature type="binding site" evidence="1">
    <location>
        <position position="182"/>
    </location>
    <ligand>
        <name>Mg(2+)</name>
        <dbReference type="ChEBI" id="CHEBI:18420"/>
        <label>3</label>
    </ligand>
</feature>
<keyword evidence="1" id="KW-0067">ATP-binding</keyword>
<evidence type="ECO:0000259" key="3">
    <source>
        <dbReference type="Pfam" id="PF02769"/>
    </source>
</evidence>
<organism evidence="4 5">
    <name type="scientific">candidate division WOR-3 bacterium 4484_18</name>
    <dbReference type="NCBI Taxonomy" id="2020626"/>
    <lineage>
        <taxon>Bacteria</taxon>
        <taxon>Bacteria division WOR-3</taxon>
    </lineage>
</organism>
<feature type="binding site" evidence="1">
    <location>
        <position position="13"/>
    </location>
    <ligand>
        <name>Mg(2+)</name>
        <dbReference type="ChEBI" id="CHEBI:18420"/>
        <label>2</label>
    </ligand>
</feature>
<dbReference type="EC" id="2.7.4.16" evidence="1"/>
<dbReference type="Gene3D" id="3.30.1330.10">
    <property type="entry name" value="PurM-like, N-terminal domain"/>
    <property type="match status" value="1"/>
</dbReference>
<dbReference type="EMBL" id="NMUJ01000003">
    <property type="protein sequence ID" value="OYV03559.1"/>
    <property type="molecule type" value="Genomic_DNA"/>
</dbReference>
<feature type="binding site" evidence="1">
    <location>
        <position position="13"/>
    </location>
    <ligand>
        <name>Mg(2+)</name>
        <dbReference type="ChEBI" id="CHEBI:18420"/>
        <label>1</label>
    </ligand>
</feature>
<feature type="binding site" evidence="1">
    <location>
        <position position="45"/>
    </location>
    <ligand>
        <name>Mg(2+)</name>
        <dbReference type="ChEBI" id="CHEBI:18420"/>
        <label>4</label>
    </ligand>
</feature>
<keyword evidence="1" id="KW-0547">Nucleotide-binding</keyword>
<dbReference type="InterPro" id="IPR010918">
    <property type="entry name" value="PurM-like_C_dom"/>
</dbReference>
<dbReference type="AlphaFoldDB" id="A0A257LVP0"/>
<feature type="binding site" evidence="1">
    <location>
        <begin position="97"/>
        <end position="98"/>
    </location>
    <ligand>
        <name>ATP</name>
        <dbReference type="ChEBI" id="CHEBI:30616"/>
    </ligand>
</feature>
<gene>
    <name evidence="1 4" type="primary">thiL</name>
    <name evidence="4" type="ORF">CGW93_00565</name>
</gene>
<dbReference type="PANTHER" id="PTHR30270">
    <property type="entry name" value="THIAMINE-MONOPHOSPHATE KINASE"/>
    <property type="match status" value="1"/>
</dbReference>
<dbReference type="SUPFAM" id="SSF55326">
    <property type="entry name" value="PurM N-terminal domain-like"/>
    <property type="match status" value="1"/>
</dbReference>
<keyword evidence="1" id="KW-0460">Magnesium</keyword>
<name>A0A257LVP0_UNCW3</name>
<comment type="caution">
    <text evidence="4">The sequence shown here is derived from an EMBL/GenBank/DDBJ whole genome shotgun (WGS) entry which is preliminary data.</text>
</comment>
<feature type="binding site" evidence="1">
    <location>
        <position position="45"/>
    </location>
    <ligand>
        <name>Mg(2+)</name>
        <dbReference type="ChEBI" id="CHEBI:18420"/>
        <label>3</label>
    </ligand>
</feature>
<dbReference type="Pfam" id="PF00586">
    <property type="entry name" value="AIRS"/>
    <property type="match status" value="1"/>
</dbReference>
<feature type="binding site" evidence="1">
    <location>
        <position position="281"/>
    </location>
    <ligand>
        <name>substrate</name>
    </ligand>
</feature>
<dbReference type="PIRSF" id="PIRSF005303">
    <property type="entry name" value="Thiam_monoph_kin"/>
    <property type="match status" value="1"/>
</dbReference>
<dbReference type="Gene3D" id="3.90.650.10">
    <property type="entry name" value="PurM-like C-terminal domain"/>
    <property type="match status" value="1"/>
</dbReference>
<dbReference type="Proteomes" id="UP000216312">
    <property type="component" value="Unassembled WGS sequence"/>
</dbReference>
<feature type="binding site" evidence="1">
    <location>
        <position position="20"/>
    </location>
    <ligand>
        <name>substrate</name>
    </ligand>
</feature>
<dbReference type="Pfam" id="PF02769">
    <property type="entry name" value="AIRS_C"/>
    <property type="match status" value="1"/>
</dbReference>
<feature type="binding site" evidence="1">
    <location>
        <position position="11"/>
    </location>
    <ligand>
        <name>Mg(2+)</name>
        <dbReference type="ChEBI" id="CHEBI:18420"/>
        <label>4</label>
    </ligand>
</feature>
<comment type="catalytic activity">
    <reaction evidence="1">
        <text>thiamine phosphate + ATP = thiamine diphosphate + ADP</text>
        <dbReference type="Rhea" id="RHEA:15913"/>
        <dbReference type="ChEBI" id="CHEBI:30616"/>
        <dbReference type="ChEBI" id="CHEBI:37575"/>
        <dbReference type="ChEBI" id="CHEBI:58937"/>
        <dbReference type="ChEBI" id="CHEBI:456216"/>
        <dbReference type="EC" id="2.7.4.16"/>
    </reaction>
</comment>
<keyword evidence="1 4" id="KW-0418">Kinase</keyword>
<dbReference type="InterPro" id="IPR036676">
    <property type="entry name" value="PurM-like_C_sf"/>
</dbReference>
<feature type="domain" description="PurM-like N-terminal" evidence="2">
    <location>
        <begin position="5"/>
        <end position="114"/>
    </location>
</feature>
<evidence type="ECO:0000259" key="2">
    <source>
        <dbReference type="Pfam" id="PF00586"/>
    </source>
</evidence>
<comment type="similarity">
    <text evidence="1">Belongs to the thiamine-monophosphate kinase family.</text>
</comment>
<feature type="binding site" evidence="1">
    <location>
        <position position="121"/>
    </location>
    <ligand>
        <name>ATP</name>
        <dbReference type="ChEBI" id="CHEBI:30616"/>
    </ligand>
</feature>
<comment type="caution">
    <text evidence="1">Lacks conserved residue(s) required for the propagation of feature annotation.</text>
</comment>
<evidence type="ECO:0000313" key="4">
    <source>
        <dbReference type="EMBL" id="OYV03559.1"/>
    </source>
</evidence>